<dbReference type="AlphaFoldDB" id="A0A9D4KS75"/>
<dbReference type="EMBL" id="JAIWYP010000003">
    <property type="protein sequence ID" value="KAH3844911.1"/>
    <property type="molecule type" value="Genomic_DNA"/>
</dbReference>
<evidence type="ECO:0000313" key="2">
    <source>
        <dbReference type="Proteomes" id="UP000828390"/>
    </source>
</evidence>
<comment type="caution">
    <text evidence="1">The sequence shown here is derived from an EMBL/GenBank/DDBJ whole genome shotgun (WGS) entry which is preliminary data.</text>
</comment>
<keyword evidence="2" id="KW-1185">Reference proteome</keyword>
<sequence length="50" mass="5822">MLIFFRPDDVNQNYEVAAFKEEAFGKTVVMMMLMQKKSLQMMTLVLAFKG</sequence>
<accession>A0A9D4KS75</accession>
<evidence type="ECO:0000313" key="1">
    <source>
        <dbReference type="EMBL" id="KAH3844911.1"/>
    </source>
</evidence>
<protein>
    <submittedName>
        <fullName evidence="1">Uncharacterized protein</fullName>
    </submittedName>
</protein>
<name>A0A9D4KS75_DREPO</name>
<dbReference type="Proteomes" id="UP000828390">
    <property type="component" value="Unassembled WGS sequence"/>
</dbReference>
<reference evidence="1" key="2">
    <citation type="submission" date="2020-11" db="EMBL/GenBank/DDBJ databases">
        <authorList>
            <person name="McCartney M.A."/>
            <person name="Auch B."/>
            <person name="Kono T."/>
            <person name="Mallez S."/>
            <person name="Becker A."/>
            <person name="Gohl D.M."/>
            <person name="Silverstein K.A.T."/>
            <person name="Koren S."/>
            <person name="Bechman K.B."/>
            <person name="Herman A."/>
            <person name="Abrahante J.E."/>
            <person name="Garbe J."/>
        </authorList>
    </citation>
    <scope>NUCLEOTIDE SEQUENCE</scope>
    <source>
        <strain evidence="1">Duluth1</strain>
        <tissue evidence="1">Whole animal</tissue>
    </source>
</reference>
<gene>
    <name evidence="1" type="ORF">DPMN_087177</name>
</gene>
<reference evidence="1" key="1">
    <citation type="journal article" date="2019" name="bioRxiv">
        <title>The Genome of the Zebra Mussel, Dreissena polymorpha: A Resource for Invasive Species Research.</title>
        <authorList>
            <person name="McCartney M.A."/>
            <person name="Auch B."/>
            <person name="Kono T."/>
            <person name="Mallez S."/>
            <person name="Zhang Y."/>
            <person name="Obille A."/>
            <person name="Becker A."/>
            <person name="Abrahante J.E."/>
            <person name="Garbe J."/>
            <person name="Badalamenti J.P."/>
            <person name="Herman A."/>
            <person name="Mangelson H."/>
            <person name="Liachko I."/>
            <person name="Sullivan S."/>
            <person name="Sone E.D."/>
            <person name="Koren S."/>
            <person name="Silverstein K.A.T."/>
            <person name="Beckman K.B."/>
            <person name="Gohl D.M."/>
        </authorList>
    </citation>
    <scope>NUCLEOTIDE SEQUENCE</scope>
    <source>
        <strain evidence="1">Duluth1</strain>
        <tissue evidence="1">Whole animal</tissue>
    </source>
</reference>
<proteinExistence type="predicted"/>
<organism evidence="1 2">
    <name type="scientific">Dreissena polymorpha</name>
    <name type="common">Zebra mussel</name>
    <name type="synonym">Mytilus polymorpha</name>
    <dbReference type="NCBI Taxonomy" id="45954"/>
    <lineage>
        <taxon>Eukaryota</taxon>
        <taxon>Metazoa</taxon>
        <taxon>Spiralia</taxon>
        <taxon>Lophotrochozoa</taxon>
        <taxon>Mollusca</taxon>
        <taxon>Bivalvia</taxon>
        <taxon>Autobranchia</taxon>
        <taxon>Heteroconchia</taxon>
        <taxon>Euheterodonta</taxon>
        <taxon>Imparidentia</taxon>
        <taxon>Neoheterodontei</taxon>
        <taxon>Myida</taxon>
        <taxon>Dreissenoidea</taxon>
        <taxon>Dreissenidae</taxon>
        <taxon>Dreissena</taxon>
    </lineage>
</organism>